<keyword evidence="2" id="KW-1185">Reference proteome</keyword>
<protein>
    <submittedName>
        <fullName evidence="1">Uncharacterized protein</fullName>
    </submittedName>
</protein>
<dbReference type="Proteomes" id="UP000199048">
    <property type="component" value="Unassembled WGS sequence"/>
</dbReference>
<name>A0A1I4MLH0_9HYPH</name>
<evidence type="ECO:0000313" key="1">
    <source>
        <dbReference type="EMBL" id="SFM03886.1"/>
    </source>
</evidence>
<reference evidence="2" key="1">
    <citation type="submission" date="2016-10" db="EMBL/GenBank/DDBJ databases">
        <authorList>
            <person name="Varghese N."/>
            <person name="Submissions S."/>
        </authorList>
    </citation>
    <scope>NUCLEOTIDE SEQUENCE [LARGE SCALE GENOMIC DNA]</scope>
    <source>
        <strain evidence="2">BL36</strain>
    </source>
</reference>
<evidence type="ECO:0000313" key="2">
    <source>
        <dbReference type="Proteomes" id="UP000199048"/>
    </source>
</evidence>
<dbReference type="OrthoDB" id="8137968at2"/>
<sequence length="148" mass="15527">MTDTTPDSHDATGTVWAVFGHRFALDGAGGRILADLGPKGAAGIALAVGDRVSVQGTQKPSEIKVTRLTLADGSTRTIDWPEKEKHDHPPADPALAIRAAEAAGYAVADVPARKPKHFELRGAKDGAEHELHITLDGEIRKAKVLAAA</sequence>
<organism evidence="1 2">
    <name type="scientific">Methylobacterium pseudosasicola</name>
    <dbReference type="NCBI Taxonomy" id="582667"/>
    <lineage>
        <taxon>Bacteria</taxon>
        <taxon>Pseudomonadati</taxon>
        <taxon>Pseudomonadota</taxon>
        <taxon>Alphaproteobacteria</taxon>
        <taxon>Hyphomicrobiales</taxon>
        <taxon>Methylobacteriaceae</taxon>
        <taxon>Methylobacterium</taxon>
    </lineage>
</organism>
<dbReference type="AlphaFoldDB" id="A0A1I4MLH0"/>
<dbReference type="RefSeq" id="WP_092042550.1">
    <property type="nucleotide sequence ID" value="NZ_FOTK01000017.1"/>
</dbReference>
<dbReference type="EMBL" id="FOTK01000017">
    <property type="protein sequence ID" value="SFM03886.1"/>
    <property type="molecule type" value="Genomic_DNA"/>
</dbReference>
<proteinExistence type="predicted"/>
<gene>
    <name evidence="1" type="ORF">SAMN05192568_101749</name>
</gene>
<accession>A0A1I4MLH0</accession>